<dbReference type="Pfam" id="PF13276">
    <property type="entry name" value="HTH_21"/>
    <property type="match status" value="1"/>
</dbReference>
<organism evidence="2">
    <name type="scientific">termite gut metagenome</name>
    <dbReference type="NCBI Taxonomy" id="433724"/>
    <lineage>
        <taxon>unclassified sequences</taxon>
        <taxon>metagenomes</taxon>
        <taxon>organismal metagenomes</taxon>
    </lineage>
</organism>
<dbReference type="Gene3D" id="3.30.420.10">
    <property type="entry name" value="Ribonuclease H-like superfamily/Ribonuclease H"/>
    <property type="match status" value="1"/>
</dbReference>
<dbReference type="InterPro" id="IPR036397">
    <property type="entry name" value="RNaseH_sf"/>
</dbReference>
<comment type="caution">
    <text evidence="2">The sequence shown here is derived from an EMBL/GenBank/DDBJ whole genome shotgun (WGS) entry which is preliminary data.</text>
</comment>
<dbReference type="GO" id="GO:0015074">
    <property type="term" value="P:DNA integration"/>
    <property type="evidence" value="ECO:0007669"/>
    <property type="project" value="InterPro"/>
</dbReference>
<dbReference type="InterPro" id="IPR050900">
    <property type="entry name" value="Transposase_IS3/IS150/IS904"/>
</dbReference>
<dbReference type="Pfam" id="PF13333">
    <property type="entry name" value="rve_2"/>
    <property type="match status" value="1"/>
</dbReference>
<name>A0A5J4S6U7_9ZZZZ</name>
<dbReference type="EMBL" id="SNRY01000363">
    <property type="protein sequence ID" value="KAA6341826.1"/>
    <property type="molecule type" value="Genomic_DNA"/>
</dbReference>
<protein>
    <recommendedName>
        <fullName evidence="1">Integrase catalytic domain-containing protein</fullName>
    </recommendedName>
</protein>
<dbReference type="InterPro" id="IPR025948">
    <property type="entry name" value="HTH-like_dom"/>
</dbReference>
<dbReference type="InterPro" id="IPR001584">
    <property type="entry name" value="Integrase_cat-core"/>
</dbReference>
<dbReference type="GO" id="GO:0003676">
    <property type="term" value="F:nucleic acid binding"/>
    <property type="evidence" value="ECO:0007669"/>
    <property type="project" value="InterPro"/>
</dbReference>
<dbReference type="SUPFAM" id="SSF53098">
    <property type="entry name" value="Ribonuclease H-like"/>
    <property type="match status" value="1"/>
</dbReference>
<sequence length="260" mass="30961">MARSVFYYHRKRQNDEDKYKQEKEEIRDMYHLHKGRYGYRRITAEMRNPGYKINHKTVQKLMEILDLKCKIRKVRYRSYRGEVGKIAPNVLERDFNASLPNQKWATDVTQVNIKDEKIYLSPILDMFNGEIIAYSISRSPNMQMITEMLDKAFDKVKETKGLIFHSDQGWQYQHYGYRKALQEHGIIQSMSRKGNCLDNAMAENFFGIMKSELLYAEKFETAEDFIKSLVEYIDYYNNKRIKNRLKGKSPVQYRALIQGT</sequence>
<gene>
    <name evidence="2" type="ORF">EZS27_010399</name>
</gene>
<evidence type="ECO:0000259" key="1">
    <source>
        <dbReference type="PROSITE" id="PS50994"/>
    </source>
</evidence>
<dbReference type="Pfam" id="PF00665">
    <property type="entry name" value="rve"/>
    <property type="match status" value="1"/>
</dbReference>
<feature type="domain" description="Integrase catalytic" evidence="1">
    <location>
        <begin position="96"/>
        <end position="258"/>
    </location>
</feature>
<dbReference type="PROSITE" id="PS50994">
    <property type="entry name" value="INTEGRASE"/>
    <property type="match status" value="1"/>
</dbReference>
<dbReference type="PANTHER" id="PTHR46889:SF4">
    <property type="entry name" value="TRANSPOSASE INSO FOR INSERTION SEQUENCE ELEMENT IS911B-RELATED"/>
    <property type="match status" value="1"/>
</dbReference>
<dbReference type="InterPro" id="IPR012337">
    <property type="entry name" value="RNaseH-like_sf"/>
</dbReference>
<dbReference type="InterPro" id="IPR048020">
    <property type="entry name" value="Transpos_IS3"/>
</dbReference>
<dbReference type="AlphaFoldDB" id="A0A5J4S6U7"/>
<dbReference type="NCBIfam" id="NF033516">
    <property type="entry name" value="transpos_IS3"/>
    <property type="match status" value="1"/>
</dbReference>
<reference evidence="2" key="1">
    <citation type="submission" date="2019-03" db="EMBL/GenBank/DDBJ databases">
        <title>Single cell metagenomics reveals metabolic interactions within the superorganism composed of flagellate Streblomastix strix and complex community of Bacteroidetes bacteria on its surface.</title>
        <authorList>
            <person name="Treitli S.C."/>
            <person name="Kolisko M."/>
            <person name="Husnik F."/>
            <person name="Keeling P."/>
            <person name="Hampl V."/>
        </authorList>
    </citation>
    <scope>NUCLEOTIDE SEQUENCE</scope>
    <source>
        <strain evidence="2">STM</strain>
    </source>
</reference>
<proteinExistence type="predicted"/>
<evidence type="ECO:0000313" key="2">
    <source>
        <dbReference type="EMBL" id="KAA6341826.1"/>
    </source>
</evidence>
<dbReference type="PANTHER" id="PTHR46889">
    <property type="entry name" value="TRANSPOSASE INSF FOR INSERTION SEQUENCE IS3B-RELATED"/>
    <property type="match status" value="1"/>
</dbReference>
<accession>A0A5J4S6U7</accession>